<keyword evidence="2" id="KW-0460">Magnesium</keyword>
<evidence type="ECO:0000313" key="4">
    <source>
        <dbReference type="Proteomes" id="UP000473699"/>
    </source>
</evidence>
<dbReference type="InterPro" id="IPR036704">
    <property type="entry name" value="RraA/RraA-like_sf"/>
</dbReference>
<comment type="cofactor">
    <cofactor evidence="2">
        <name>Mg(2+)</name>
        <dbReference type="ChEBI" id="CHEBI:18420"/>
    </cofactor>
</comment>
<dbReference type="RefSeq" id="WP_154528852.1">
    <property type="nucleotide sequence ID" value="NZ_VUNH01000006.1"/>
</dbReference>
<feature type="binding site" evidence="2">
    <location>
        <position position="121"/>
    </location>
    <ligand>
        <name>substrate</name>
    </ligand>
</feature>
<feature type="binding site" evidence="2">
    <location>
        <position position="122"/>
    </location>
    <ligand>
        <name>Mg(2+)</name>
        <dbReference type="ChEBI" id="CHEBI:18420"/>
    </ligand>
</feature>
<dbReference type="EMBL" id="VUNH01000006">
    <property type="protein sequence ID" value="MST55761.1"/>
    <property type="molecule type" value="Genomic_DNA"/>
</dbReference>
<accession>A0A6L5YBZ7</accession>
<sequence length="232" mass="25095">MSVGFRVYTKRNLPPQELVEAFRHIPASNIADTMNRLCAIHSDIRLMTKPGDGNMVGVALTVKGRPGDNLMLHKALNMIEPGDVVVVSNEGDRSQSLMGEVMAAYAKSRGVAGFVFDGPMRDIDSLYDGGVPFYATGTTPGGPFKEGPGEINVPIACGGIMVNPGDIIVGDPDGVIVIPRQDAERVLEAARKFMEQDQNKLKAAQEGHAKRDWVDEKLEEKGCEIIDDVYPA</sequence>
<organism evidence="3 4">
    <name type="scientific">Pyramidobacter porci</name>
    <dbReference type="NCBI Taxonomy" id="2605789"/>
    <lineage>
        <taxon>Bacteria</taxon>
        <taxon>Thermotogati</taxon>
        <taxon>Synergistota</taxon>
        <taxon>Synergistia</taxon>
        <taxon>Synergistales</taxon>
        <taxon>Dethiosulfovibrionaceae</taxon>
        <taxon>Pyramidobacter</taxon>
    </lineage>
</organism>
<dbReference type="PANTHER" id="PTHR33254:SF4">
    <property type="entry name" value="4-HYDROXY-4-METHYL-2-OXOGLUTARATE ALDOLASE 3-RELATED"/>
    <property type="match status" value="1"/>
</dbReference>
<comment type="caution">
    <text evidence="3">The sequence shown here is derived from an EMBL/GenBank/DDBJ whole genome shotgun (WGS) entry which is preliminary data.</text>
</comment>
<dbReference type="Proteomes" id="UP000473699">
    <property type="component" value="Unassembled WGS sequence"/>
</dbReference>
<dbReference type="AlphaFoldDB" id="A0A6L5YBZ7"/>
<dbReference type="SUPFAM" id="SSF89562">
    <property type="entry name" value="RraA-like"/>
    <property type="match status" value="1"/>
</dbReference>
<proteinExistence type="predicted"/>
<evidence type="ECO:0000313" key="3">
    <source>
        <dbReference type="EMBL" id="MST55761.1"/>
    </source>
</evidence>
<keyword evidence="2" id="KW-0479">Metal-binding</keyword>
<gene>
    <name evidence="3" type="ORF">FYJ74_06915</name>
</gene>
<dbReference type="GO" id="GO:0046872">
    <property type="term" value="F:metal ion binding"/>
    <property type="evidence" value="ECO:0007669"/>
    <property type="project" value="UniProtKB-KW"/>
</dbReference>
<dbReference type="PANTHER" id="PTHR33254">
    <property type="entry name" value="4-HYDROXY-4-METHYL-2-OXOGLUTARATE ALDOLASE 3-RELATED"/>
    <property type="match status" value="1"/>
</dbReference>
<dbReference type="Pfam" id="PF03737">
    <property type="entry name" value="RraA-like"/>
    <property type="match status" value="1"/>
</dbReference>
<evidence type="ECO:0000256" key="1">
    <source>
        <dbReference type="ARBA" id="ARBA00029596"/>
    </source>
</evidence>
<name>A0A6L5YBZ7_9BACT</name>
<reference evidence="3 4" key="1">
    <citation type="submission" date="2019-08" db="EMBL/GenBank/DDBJ databases">
        <title>In-depth cultivation of the pig gut microbiome towards novel bacterial diversity and tailored functional studies.</title>
        <authorList>
            <person name="Wylensek D."/>
            <person name="Hitch T.C.A."/>
            <person name="Clavel T."/>
        </authorList>
    </citation>
    <scope>NUCLEOTIDE SEQUENCE [LARGE SCALE GENOMIC DNA]</scope>
    <source>
        <strain evidence="3 4">SM-530-WT-4B</strain>
    </source>
</reference>
<evidence type="ECO:0000256" key="2">
    <source>
        <dbReference type="PIRSR" id="PIRSR605493-1"/>
    </source>
</evidence>
<feature type="binding site" evidence="2">
    <location>
        <begin position="99"/>
        <end position="102"/>
    </location>
    <ligand>
        <name>substrate</name>
    </ligand>
</feature>
<protein>
    <recommendedName>
        <fullName evidence="1">Regulator of ribonuclease activity homolog</fullName>
    </recommendedName>
</protein>
<dbReference type="InterPro" id="IPR005493">
    <property type="entry name" value="RraA/RraA-like"/>
</dbReference>
<dbReference type="Gene3D" id="3.50.30.40">
    <property type="entry name" value="Ribonuclease E inhibitor RraA/RraA-like"/>
    <property type="match status" value="1"/>
</dbReference>
<dbReference type="NCBIfam" id="NF004850">
    <property type="entry name" value="PRK06201.1"/>
    <property type="match status" value="1"/>
</dbReference>
<keyword evidence="4" id="KW-1185">Reference proteome</keyword>
<dbReference type="CDD" id="cd16841">
    <property type="entry name" value="RraA_family"/>
    <property type="match status" value="1"/>
</dbReference>